<dbReference type="EMBL" id="BOMN01000048">
    <property type="protein sequence ID" value="GIE20895.1"/>
    <property type="molecule type" value="Genomic_DNA"/>
</dbReference>
<keyword evidence="2" id="KW-1185">Reference proteome</keyword>
<proteinExistence type="predicted"/>
<protein>
    <submittedName>
        <fullName evidence="1">4,5-dihydroxyphthalate decarboxylase</fullName>
    </submittedName>
</protein>
<dbReference type="SUPFAM" id="SSF53850">
    <property type="entry name" value="Periplasmic binding protein-like II"/>
    <property type="match status" value="1"/>
</dbReference>
<comment type="caution">
    <text evidence="1">The sequence shown here is derived from an EMBL/GenBank/DDBJ whole genome shotgun (WGS) entry which is preliminary data.</text>
</comment>
<name>A0ABQ3ZQN8_9ACTN</name>
<organism evidence="1 2">
    <name type="scientific">Winogradskya humida</name>
    <dbReference type="NCBI Taxonomy" id="113566"/>
    <lineage>
        <taxon>Bacteria</taxon>
        <taxon>Bacillati</taxon>
        <taxon>Actinomycetota</taxon>
        <taxon>Actinomycetes</taxon>
        <taxon>Micromonosporales</taxon>
        <taxon>Micromonosporaceae</taxon>
        <taxon>Winogradskya</taxon>
    </lineage>
</organism>
<gene>
    <name evidence="1" type="ORF">Ahu01nite_039970</name>
</gene>
<sequence>MQNLDVRIAAGRYDTTEALFDGSVTVDGVRSVTMSTAPTLPEIFQKLIRGDVDVAEFGLTFYLRSLEAGAPFLAIPAFPNRVFRHSCVYVHAGSGITGPDDLIDRTIGEFGVYGQDSGVWAKGILMDEYGFRPEKNRWVIGGLDRPMTPFGFTTHPHPADVDVTTAPEGSTLSDMLVAGEIDALFTANVPQPVLDGSPAIRRLFPDYEAVERDYFRRTGIFPMMHAIAAPRGLLAAEPDLAGAVYRAFLAAKDAAAQRYRDSQRLYQVHHMLPWTNALFEENSRQLPYDWWPYGTAANRKALDTFLRYHHEQGLSSRRWTVEEIFGPGVA</sequence>
<accession>A0ABQ3ZQN8</accession>
<dbReference type="Proteomes" id="UP000603200">
    <property type="component" value="Unassembled WGS sequence"/>
</dbReference>
<dbReference type="RefSeq" id="WP_203838045.1">
    <property type="nucleotide sequence ID" value="NZ_BAAATV010000010.1"/>
</dbReference>
<reference evidence="1 2" key="1">
    <citation type="submission" date="2021-01" db="EMBL/GenBank/DDBJ databases">
        <title>Whole genome shotgun sequence of Actinoplanes humidus NBRC 14915.</title>
        <authorList>
            <person name="Komaki H."/>
            <person name="Tamura T."/>
        </authorList>
    </citation>
    <scope>NUCLEOTIDE SEQUENCE [LARGE SCALE GENOMIC DNA]</scope>
    <source>
        <strain evidence="1 2">NBRC 14915</strain>
    </source>
</reference>
<evidence type="ECO:0000313" key="2">
    <source>
        <dbReference type="Proteomes" id="UP000603200"/>
    </source>
</evidence>
<evidence type="ECO:0000313" key="1">
    <source>
        <dbReference type="EMBL" id="GIE20895.1"/>
    </source>
</evidence>